<name>A0A5M9ZGA7_9BIFI</name>
<evidence type="ECO:0000313" key="2">
    <source>
        <dbReference type="Proteomes" id="UP000410049"/>
    </source>
</evidence>
<proteinExistence type="predicted"/>
<sequence length="120" mass="12656">MDPHALRILMALEHDLAHDAFLMTGIAPAPADYGAPTPAGRALDRLLDADRCAAAYAAIAGLDPAAVRARLDADPAAARRLRRMLTDDLRRAAAARLEAIRRLSAPIGAGHDGGCERSEP</sequence>
<dbReference type="EMBL" id="RZUH01000020">
    <property type="protein sequence ID" value="KAA8825099.1"/>
    <property type="molecule type" value="Genomic_DNA"/>
</dbReference>
<evidence type="ECO:0000313" key="1">
    <source>
        <dbReference type="EMBL" id="KAA8825099.1"/>
    </source>
</evidence>
<dbReference type="RefSeq" id="WP_150380264.1">
    <property type="nucleotide sequence ID" value="NZ_RZUH01000020.1"/>
</dbReference>
<accession>A0A5M9ZGA7</accession>
<dbReference type="Proteomes" id="UP000410049">
    <property type="component" value="Unassembled WGS sequence"/>
</dbReference>
<dbReference type="AlphaFoldDB" id="A0A5M9ZGA7"/>
<protein>
    <submittedName>
        <fullName evidence="1">Uncharacterized protein</fullName>
    </submittedName>
</protein>
<organism evidence="1 2">
    <name type="scientific">Bifidobacterium myosotis</name>
    <dbReference type="NCBI Taxonomy" id="1630166"/>
    <lineage>
        <taxon>Bacteria</taxon>
        <taxon>Bacillati</taxon>
        <taxon>Actinomycetota</taxon>
        <taxon>Actinomycetes</taxon>
        <taxon>Bifidobacteriales</taxon>
        <taxon>Bifidobacteriaceae</taxon>
        <taxon>Bifidobacterium</taxon>
    </lineage>
</organism>
<comment type="caution">
    <text evidence="1">The sequence shown here is derived from an EMBL/GenBank/DDBJ whole genome shotgun (WGS) entry which is preliminary data.</text>
</comment>
<gene>
    <name evidence="1" type="ORF">EMO91_12790</name>
</gene>
<reference evidence="1 2" key="1">
    <citation type="journal article" date="2019" name="Syst. Appl. Microbiol.">
        <title>Characterization of Bifidobacterium species in feaces of the Egyptian fruit bat: Description of B. vespertilionis sp. nov. and B. rousetti sp. nov.</title>
        <authorList>
            <person name="Modesto M."/>
            <person name="Satti M."/>
            <person name="Watanabe K."/>
            <person name="Puglisi E."/>
            <person name="Morelli L."/>
            <person name="Huang C.-H."/>
            <person name="Liou J.-S."/>
            <person name="Miyashita M."/>
            <person name="Tamura T."/>
            <person name="Saito S."/>
            <person name="Mori K."/>
            <person name="Huang L."/>
            <person name="Sciavilla P."/>
            <person name="Sandri C."/>
            <person name="Spiezio C."/>
            <person name="Vitali F."/>
            <person name="Cavalieri D."/>
            <person name="Perpetuini G."/>
            <person name="Tofalo R."/>
            <person name="Bonetti A."/>
            <person name="Arita M."/>
            <person name="Mattarelli P."/>
        </authorList>
    </citation>
    <scope>NUCLEOTIDE SEQUENCE [LARGE SCALE GENOMIC DNA]</scope>
    <source>
        <strain evidence="1 2">RST17</strain>
    </source>
</reference>